<sequence>MEKNKSMKYSDSFFDQVKEGKFWVLDMVLLAFRIMRTGNWQMKSLFFMISLNAACSTIEFAIGLFTGRIGLVSDAFHLTFGSGLLTFSLFAMAASQRKPDHVYTYGFQRLHVLSAFTNSLFLLFMSFSLTVEALHAFIEDESEHKHYLVASAVTNLMVNLIGVWFFRNYARINLVYKKAEDMNYHSVCLHVLADSIRSAGLISAYWFQSLGINNAEVLCMGLVSGAVFMLVMPLFKASAGVLLQMAPPNIPSSALTKITSRKDVAQVSEARFWELVPGHVVGSLLLKAKQEMDEGPIVEYYVHGLYRDLGIHDLTVQTD</sequence>
<dbReference type="GO" id="GO:0005385">
    <property type="term" value="F:zinc ion transmembrane transporter activity"/>
    <property type="evidence" value="ECO:0007669"/>
    <property type="project" value="InterPro"/>
</dbReference>
<feature type="transmembrane region" description="Helical" evidence="6">
    <location>
        <begin position="106"/>
        <end position="127"/>
    </location>
</feature>
<evidence type="ECO:0000256" key="5">
    <source>
        <dbReference type="ARBA" id="ARBA00023136"/>
    </source>
</evidence>
<dbReference type="NCBIfam" id="TIGR01297">
    <property type="entry name" value="CDF"/>
    <property type="match status" value="1"/>
</dbReference>
<name>A0A9W7J010_HIBTR</name>
<dbReference type="FunFam" id="1.20.1510.10:FF:000019">
    <property type="entry name" value="Metal tolerance protein C2"/>
    <property type="match status" value="1"/>
</dbReference>
<dbReference type="GO" id="GO:0016020">
    <property type="term" value="C:membrane"/>
    <property type="evidence" value="ECO:0007669"/>
    <property type="project" value="UniProtKB-SubCell"/>
</dbReference>
<dbReference type="SUPFAM" id="SSF161111">
    <property type="entry name" value="Cation efflux protein transmembrane domain-like"/>
    <property type="match status" value="1"/>
</dbReference>
<evidence type="ECO:0000256" key="4">
    <source>
        <dbReference type="ARBA" id="ARBA00022989"/>
    </source>
</evidence>
<comment type="caution">
    <text evidence="8">The sequence shown here is derived from an EMBL/GenBank/DDBJ whole genome shotgun (WGS) entry which is preliminary data.</text>
</comment>
<dbReference type="Proteomes" id="UP001165190">
    <property type="component" value="Unassembled WGS sequence"/>
</dbReference>
<gene>
    <name evidence="8" type="ORF">HRI_004109100</name>
</gene>
<keyword evidence="4 6" id="KW-1133">Transmembrane helix</keyword>
<evidence type="ECO:0000313" key="8">
    <source>
        <dbReference type="EMBL" id="GMJ04399.1"/>
    </source>
</evidence>
<protein>
    <submittedName>
        <fullName evidence="8">Metal transport protein 5</fullName>
    </submittedName>
</protein>
<dbReference type="PANTHER" id="PTHR45755:SF3">
    <property type="entry name" value="METAL TOLERANCE PROTEIN C2"/>
    <property type="match status" value="1"/>
</dbReference>
<keyword evidence="3 6" id="KW-0812">Transmembrane</keyword>
<dbReference type="Gene3D" id="1.20.1510.10">
    <property type="entry name" value="Cation efflux protein transmembrane domain"/>
    <property type="match status" value="1"/>
</dbReference>
<evidence type="ECO:0000256" key="6">
    <source>
        <dbReference type="SAM" id="Phobius"/>
    </source>
</evidence>
<evidence type="ECO:0000313" key="9">
    <source>
        <dbReference type="Proteomes" id="UP001165190"/>
    </source>
</evidence>
<feature type="transmembrane region" description="Helical" evidence="6">
    <location>
        <begin position="147"/>
        <end position="166"/>
    </location>
</feature>
<evidence type="ECO:0000256" key="2">
    <source>
        <dbReference type="ARBA" id="ARBA00022448"/>
    </source>
</evidence>
<feature type="transmembrane region" description="Helical" evidence="6">
    <location>
        <begin position="75"/>
        <end position="94"/>
    </location>
</feature>
<dbReference type="AlphaFoldDB" id="A0A9W7J010"/>
<organism evidence="8 9">
    <name type="scientific">Hibiscus trionum</name>
    <name type="common">Flower of an hour</name>
    <dbReference type="NCBI Taxonomy" id="183268"/>
    <lineage>
        <taxon>Eukaryota</taxon>
        <taxon>Viridiplantae</taxon>
        <taxon>Streptophyta</taxon>
        <taxon>Embryophyta</taxon>
        <taxon>Tracheophyta</taxon>
        <taxon>Spermatophyta</taxon>
        <taxon>Magnoliopsida</taxon>
        <taxon>eudicotyledons</taxon>
        <taxon>Gunneridae</taxon>
        <taxon>Pentapetalae</taxon>
        <taxon>rosids</taxon>
        <taxon>malvids</taxon>
        <taxon>Malvales</taxon>
        <taxon>Malvaceae</taxon>
        <taxon>Malvoideae</taxon>
        <taxon>Hibiscus</taxon>
    </lineage>
</organism>
<proteinExistence type="predicted"/>
<accession>A0A9W7J010</accession>
<keyword evidence="9" id="KW-1185">Reference proteome</keyword>
<feature type="transmembrane region" description="Helical" evidence="6">
    <location>
        <begin position="45"/>
        <end position="69"/>
    </location>
</feature>
<dbReference type="InterPro" id="IPR027469">
    <property type="entry name" value="Cation_efflux_TMD_sf"/>
</dbReference>
<reference evidence="8" key="1">
    <citation type="submission" date="2023-05" db="EMBL/GenBank/DDBJ databases">
        <title>Genome and transcriptome analyses reveal genes involved in the formation of fine ridges on petal epidermal cells in Hibiscus trionum.</title>
        <authorList>
            <person name="Koshimizu S."/>
            <person name="Masuda S."/>
            <person name="Ishii T."/>
            <person name="Shirasu K."/>
            <person name="Hoshino A."/>
            <person name="Arita M."/>
        </authorList>
    </citation>
    <scope>NUCLEOTIDE SEQUENCE</scope>
    <source>
        <strain evidence="8">Hamamatsu line</strain>
    </source>
</reference>
<dbReference type="InterPro" id="IPR045316">
    <property type="entry name" value="Msc2-like"/>
</dbReference>
<evidence type="ECO:0000256" key="1">
    <source>
        <dbReference type="ARBA" id="ARBA00004141"/>
    </source>
</evidence>
<evidence type="ECO:0000256" key="3">
    <source>
        <dbReference type="ARBA" id="ARBA00022692"/>
    </source>
</evidence>
<dbReference type="OrthoDB" id="78669at2759"/>
<feature type="domain" description="Cation efflux protein transmembrane" evidence="7">
    <location>
        <begin position="45"/>
        <end position="243"/>
    </location>
</feature>
<dbReference type="GO" id="GO:0005794">
    <property type="term" value="C:Golgi apparatus"/>
    <property type="evidence" value="ECO:0007669"/>
    <property type="project" value="TreeGrafter"/>
</dbReference>
<dbReference type="InterPro" id="IPR002524">
    <property type="entry name" value="Cation_efflux"/>
</dbReference>
<keyword evidence="5 6" id="KW-0472">Membrane</keyword>
<evidence type="ECO:0000259" key="7">
    <source>
        <dbReference type="Pfam" id="PF01545"/>
    </source>
</evidence>
<comment type="subcellular location">
    <subcellularLocation>
        <location evidence="1">Membrane</location>
        <topology evidence="1">Multi-pass membrane protein</topology>
    </subcellularLocation>
</comment>
<dbReference type="GO" id="GO:0006882">
    <property type="term" value="P:intracellular zinc ion homeostasis"/>
    <property type="evidence" value="ECO:0007669"/>
    <property type="project" value="InterPro"/>
</dbReference>
<dbReference type="PANTHER" id="PTHR45755">
    <property type="match status" value="1"/>
</dbReference>
<dbReference type="EMBL" id="BSYR01000039">
    <property type="protein sequence ID" value="GMJ04399.1"/>
    <property type="molecule type" value="Genomic_DNA"/>
</dbReference>
<feature type="transmembrane region" description="Helical" evidence="6">
    <location>
        <begin position="214"/>
        <end position="235"/>
    </location>
</feature>
<dbReference type="InterPro" id="IPR058533">
    <property type="entry name" value="Cation_efflux_TM"/>
</dbReference>
<dbReference type="Pfam" id="PF01545">
    <property type="entry name" value="Cation_efflux"/>
    <property type="match status" value="1"/>
</dbReference>
<keyword evidence="2" id="KW-0813">Transport</keyword>